<accession>X5M9N7</accession>
<dbReference type="EMBL" id="HG966617">
    <property type="protein sequence ID" value="CDO60318.1"/>
    <property type="molecule type" value="Genomic_DNA"/>
</dbReference>
<evidence type="ECO:0000256" key="1">
    <source>
        <dbReference type="SAM" id="SignalP"/>
    </source>
</evidence>
<proteinExistence type="predicted"/>
<dbReference type="RefSeq" id="WP_043948409.1">
    <property type="nucleotide sequence ID" value="NZ_HG966617.1"/>
</dbReference>
<organism evidence="2 3">
    <name type="scientific">Candidatus Phaeomarinibacter ectocarpi</name>
    <dbReference type="NCBI Taxonomy" id="1458461"/>
    <lineage>
        <taxon>Bacteria</taxon>
        <taxon>Pseudomonadati</taxon>
        <taxon>Pseudomonadota</taxon>
        <taxon>Alphaproteobacteria</taxon>
        <taxon>Hyphomicrobiales</taxon>
        <taxon>Parvibaculaceae</taxon>
        <taxon>Candidatus Phaeomarinibacter</taxon>
    </lineage>
</organism>
<dbReference type="Proteomes" id="UP000032160">
    <property type="component" value="Chromosome I"/>
</dbReference>
<reference evidence="2 3" key="1">
    <citation type="journal article" date="2014" name="Front. Genet.">
        <title>Genome and metabolic network of "Candidatus Phaeomarinobacter ectocarpi" Ec32, a new candidate genus of Alphaproteobacteria frequently associated with brown algae.</title>
        <authorList>
            <person name="Dittami S.M."/>
            <person name="Barbeyron T."/>
            <person name="Boyen C."/>
            <person name="Cambefort J."/>
            <person name="Collet G."/>
            <person name="Delage L."/>
            <person name="Gobet A."/>
            <person name="Groisillier A."/>
            <person name="Leblanc C."/>
            <person name="Michel G."/>
            <person name="Scornet D."/>
            <person name="Siegel A."/>
            <person name="Tapia J.E."/>
            <person name="Tonon T."/>
        </authorList>
    </citation>
    <scope>NUCLEOTIDE SEQUENCE [LARGE SCALE GENOMIC DNA]</scope>
    <source>
        <strain evidence="2 3">Ec32</strain>
    </source>
</reference>
<keyword evidence="3" id="KW-1185">Reference proteome</keyword>
<dbReference type="AlphaFoldDB" id="X5M9N7"/>
<dbReference type="HOGENOM" id="CLU_2059118_0_0_5"/>
<dbReference type="KEGG" id="pect:BN1012_Phect2105"/>
<feature type="chain" id="PRO_5004959956" evidence="1">
    <location>
        <begin position="21"/>
        <end position="119"/>
    </location>
</feature>
<name>X5M9N7_9HYPH</name>
<keyword evidence="1" id="KW-0732">Signal</keyword>
<protein>
    <submittedName>
        <fullName evidence="2">Uncharacterized protein</fullName>
    </submittedName>
</protein>
<feature type="signal peptide" evidence="1">
    <location>
        <begin position="1"/>
        <end position="20"/>
    </location>
</feature>
<evidence type="ECO:0000313" key="3">
    <source>
        <dbReference type="Proteomes" id="UP000032160"/>
    </source>
</evidence>
<gene>
    <name evidence="2" type="ORF">BN1012_Phect2105</name>
</gene>
<dbReference type="OrthoDB" id="8452359at2"/>
<sequence>MRILKSVALAALLTGAGAVAALANVGSGLVGNSVTVTGPDGASVILYYPDASTVERQAPDGSTASGTWSVNGQDICTAFPGEDEACVTVTEEAPAVGASGEIPGEAGVSTWAVTEGKGF</sequence>
<evidence type="ECO:0000313" key="2">
    <source>
        <dbReference type="EMBL" id="CDO60318.1"/>
    </source>
</evidence>